<evidence type="ECO:0000256" key="2">
    <source>
        <dbReference type="ARBA" id="ARBA00005679"/>
    </source>
</evidence>
<evidence type="ECO:0008006" key="8">
    <source>
        <dbReference type="Google" id="ProtNLM"/>
    </source>
</evidence>
<dbReference type="Proteomes" id="UP001516400">
    <property type="component" value="Unassembled WGS sequence"/>
</dbReference>
<dbReference type="Gene3D" id="3.40.30.10">
    <property type="entry name" value="Glutaredoxin"/>
    <property type="match status" value="1"/>
</dbReference>
<evidence type="ECO:0000313" key="7">
    <source>
        <dbReference type="Proteomes" id="UP001516400"/>
    </source>
</evidence>
<dbReference type="GO" id="GO:0005576">
    <property type="term" value="C:extracellular region"/>
    <property type="evidence" value="ECO:0007669"/>
    <property type="project" value="UniProtKB-SubCell"/>
</dbReference>
<evidence type="ECO:0000313" key="6">
    <source>
        <dbReference type="EMBL" id="KAL3272565.1"/>
    </source>
</evidence>
<name>A0ABD2N1C4_9CUCU</name>
<proteinExistence type="inferred from homology"/>
<gene>
    <name evidence="6" type="ORF">HHI36_014035</name>
</gene>
<comment type="subcellular location">
    <subcellularLocation>
        <location evidence="1">Secreted</location>
    </subcellularLocation>
</comment>
<keyword evidence="7" id="KW-1185">Reference proteome</keyword>
<sequence>MPVEYKDSASESDRWLRSASDLCFSMNLKKINLFLGIISLITYTNAENNTVKVSIYYESRCPGSKHLITRQVYPYYEDLKDYITLDWVPYGHANQTKENGQWTFECQHGKTECDGNMYQACALDQKKGQGIDAKFINCVMSSNRTQATKTKRCANETGLDWKTISLCFNSNRGKELLAAYGDRTHSFGPRLPYVPFIIYNDVFDRRLADDSLEDYRSTVCTQIPEPRPDVCLQEYE</sequence>
<evidence type="ECO:0000256" key="4">
    <source>
        <dbReference type="ARBA" id="ARBA00022729"/>
    </source>
</evidence>
<dbReference type="PANTHER" id="PTHR13234:SF8">
    <property type="entry name" value="GAMMA-INTERFERON-INDUCIBLE LYSOSOMAL THIOL REDUCTASE"/>
    <property type="match status" value="1"/>
</dbReference>
<dbReference type="Pfam" id="PF03227">
    <property type="entry name" value="GILT"/>
    <property type="match status" value="1"/>
</dbReference>
<keyword evidence="4" id="KW-0732">Signal</keyword>
<evidence type="ECO:0000256" key="5">
    <source>
        <dbReference type="ARBA" id="ARBA00023180"/>
    </source>
</evidence>
<reference evidence="6 7" key="1">
    <citation type="journal article" date="2021" name="BMC Biol.">
        <title>Horizontally acquired antibacterial genes associated with adaptive radiation of ladybird beetles.</title>
        <authorList>
            <person name="Li H.S."/>
            <person name="Tang X.F."/>
            <person name="Huang Y.H."/>
            <person name="Xu Z.Y."/>
            <person name="Chen M.L."/>
            <person name="Du X.Y."/>
            <person name="Qiu B.Y."/>
            <person name="Chen P.T."/>
            <person name="Zhang W."/>
            <person name="Slipinski A."/>
            <person name="Escalona H.E."/>
            <person name="Waterhouse R.M."/>
            <person name="Zwick A."/>
            <person name="Pang H."/>
        </authorList>
    </citation>
    <scope>NUCLEOTIDE SEQUENCE [LARGE SCALE GENOMIC DNA]</scope>
    <source>
        <strain evidence="6">SYSU2018</strain>
    </source>
</reference>
<protein>
    <recommendedName>
        <fullName evidence="8">Gamma-interferon-inducible lysosomal thiol reductase</fullName>
    </recommendedName>
</protein>
<dbReference type="AlphaFoldDB" id="A0ABD2N1C4"/>
<accession>A0ABD2N1C4</accession>
<comment type="caution">
    <text evidence="6">The sequence shown here is derived from an EMBL/GenBank/DDBJ whole genome shotgun (WGS) entry which is preliminary data.</text>
</comment>
<dbReference type="InterPro" id="IPR004911">
    <property type="entry name" value="Interferon-induced_GILT"/>
</dbReference>
<organism evidence="6 7">
    <name type="scientific">Cryptolaemus montrouzieri</name>
    <dbReference type="NCBI Taxonomy" id="559131"/>
    <lineage>
        <taxon>Eukaryota</taxon>
        <taxon>Metazoa</taxon>
        <taxon>Ecdysozoa</taxon>
        <taxon>Arthropoda</taxon>
        <taxon>Hexapoda</taxon>
        <taxon>Insecta</taxon>
        <taxon>Pterygota</taxon>
        <taxon>Neoptera</taxon>
        <taxon>Endopterygota</taxon>
        <taxon>Coleoptera</taxon>
        <taxon>Polyphaga</taxon>
        <taxon>Cucujiformia</taxon>
        <taxon>Coccinelloidea</taxon>
        <taxon>Coccinellidae</taxon>
        <taxon>Scymninae</taxon>
        <taxon>Scymnini</taxon>
        <taxon>Cryptolaemus</taxon>
    </lineage>
</organism>
<evidence type="ECO:0000256" key="1">
    <source>
        <dbReference type="ARBA" id="ARBA00004613"/>
    </source>
</evidence>
<dbReference type="EMBL" id="JABFTP020000062">
    <property type="protein sequence ID" value="KAL3272565.1"/>
    <property type="molecule type" value="Genomic_DNA"/>
</dbReference>
<dbReference type="PANTHER" id="PTHR13234">
    <property type="entry name" value="GAMMA-INTERFERON INDUCIBLE LYSOSOMAL THIOL REDUCTASE GILT"/>
    <property type="match status" value="1"/>
</dbReference>
<comment type="similarity">
    <text evidence="2">Belongs to the GILT family.</text>
</comment>
<keyword evidence="3" id="KW-0964">Secreted</keyword>
<keyword evidence="5" id="KW-0325">Glycoprotein</keyword>
<evidence type="ECO:0000256" key="3">
    <source>
        <dbReference type="ARBA" id="ARBA00022525"/>
    </source>
</evidence>